<dbReference type="Proteomes" id="UP000187012">
    <property type="component" value="Unassembled WGS sequence"/>
</dbReference>
<name>A0A1N7SM72_9BURK</name>
<evidence type="ECO:0000256" key="1">
    <source>
        <dbReference type="ARBA" id="ARBA00023125"/>
    </source>
</evidence>
<sequence>MNAQALARGPHIKSVLNGGWAALQTMLQYECADAGVWLDEVDEAVSSQTCSCRESRSGSKGVAGRGIEAWTCSHCGTTRDRDRIAARKILAAGRGRPAGEIPVL</sequence>
<dbReference type="OrthoDB" id="8596653at2"/>
<dbReference type="GO" id="GO:0003677">
    <property type="term" value="F:DNA binding"/>
    <property type="evidence" value="ECO:0007669"/>
    <property type="project" value="UniProtKB-KW"/>
</dbReference>
<protein>
    <submittedName>
        <fullName evidence="3">Transposase</fullName>
    </submittedName>
</protein>
<organism evidence="3 4">
    <name type="scientific">Paraburkholderia ribeironis</name>
    <dbReference type="NCBI Taxonomy" id="1247936"/>
    <lineage>
        <taxon>Bacteria</taxon>
        <taxon>Pseudomonadati</taxon>
        <taxon>Pseudomonadota</taxon>
        <taxon>Betaproteobacteria</taxon>
        <taxon>Burkholderiales</taxon>
        <taxon>Burkholderiaceae</taxon>
        <taxon>Paraburkholderia</taxon>
    </lineage>
</organism>
<dbReference type="InterPro" id="IPR010095">
    <property type="entry name" value="Cas12f1-like_TNB"/>
</dbReference>
<accession>A0A1N7SM72</accession>
<dbReference type="EMBL" id="CYGX02000104">
    <property type="protein sequence ID" value="SIT48470.1"/>
    <property type="molecule type" value="Genomic_DNA"/>
</dbReference>
<dbReference type="AlphaFoldDB" id="A0A1N7SM72"/>
<dbReference type="STRING" id="1247936.BN2475_1040006"/>
<proteinExistence type="predicted"/>
<evidence type="ECO:0000313" key="3">
    <source>
        <dbReference type="EMBL" id="SIT48470.1"/>
    </source>
</evidence>
<gene>
    <name evidence="3" type="ORF">BN2475_1040006</name>
</gene>
<reference evidence="3 4" key="1">
    <citation type="submission" date="2016-12" db="EMBL/GenBank/DDBJ databases">
        <authorList>
            <person name="Song W.-J."/>
            <person name="Kurnit D.M."/>
        </authorList>
    </citation>
    <scope>NUCLEOTIDE SEQUENCE [LARGE SCALE GENOMIC DNA]</scope>
    <source>
        <strain evidence="3 4">STM7296</strain>
    </source>
</reference>
<dbReference type="Pfam" id="PF07282">
    <property type="entry name" value="Cas12f1-like_TNB"/>
    <property type="match status" value="1"/>
</dbReference>
<evidence type="ECO:0000259" key="2">
    <source>
        <dbReference type="Pfam" id="PF07282"/>
    </source>
</evidence>
<dbReference type="RefSeq" id="WP_094783103.1">
    <property type="nucleotide sequence ID" value="NZ_CYGX02000104.1"/>
</dbReference>
<evidence type="ECO:0000313" key="4">
    <source>
        <dbReference type="Proteomes" id="UP000187012"/>
    </source>
</evidence>
<keyword evidence="4" id="KW-1185">Reference proteome</keyword>
<feature type="domain" description="Cas12f1-like TNB" evidence="2">
    <location>
        <begin position="20"/>
        <end position="89"/>
    </location>
</feature>
<keyword evidence="1" id="KW-0238">DNA-binding</keyword>